<dbReference type="OrthoDB" id="5863270at2759"/>
<sequence length="95" mass="10671">MLSAASCIFDPIGGVAWDEFFPEEVEWHWVIWKRELVDLSFVRFPRALVPVPLEQAKQIELHALCDVSEQAYGAVLYLRVESVSGSARVSLVVAP</sequence>
<dbReference type="AlphaFoldDB" id="A0A0V1KPA8"/>
<dbReference type="STRING" id="6335.A0A0V1KPA8"/>
<dbReference type="PANTHER" id="PTHR47331">
    <property type="entry name" value="PHD-TYPE DOMAIN-CONTAINING PROTEIN"/>
    <property type="match status" value="1"/>
</dbReference>
<evidence type="ECO:0000313" key="1">
    <source>
        <dbReference type="EMBL" id="KRZ49149.1"/>
    </source>
</evidence>
<reference evidence="1 2" key="1">
    <citation type="submission" date="2015-05" db="EMBL/GenBank/DDBJ databases">
        <title>Evolution of Trichinella species and genotypes.</title>
        <authorList>
            <person name="Korhonen P.K."/>
            <person name="Edoardo P."/>
            <person name="Giuseppe L.R."/>
            <person name="Gasser R.B."/>
        </authorList>
    </citation>
    <scope>NUCLEOTIDE SEQUENCE [LARGE SCALE GENOMIC DNA]</scope>
    <source>
        <strain evidence="1">ISS10</strain>
    </source>
</reference>
<dbReference type="InterPro" id="IPR008042">
    <property type="entry name" value="Retrotrans_Pao"/>
</dbReference>
<dbReference type="Proteomes" id="UP000054721">
    <property type="component" value="Unassembled WGS sequence"/>
</dbReference>
<comment type="caution">
    <text evidence="1">The sequence shown here is derived from an EMBL/GenBank/DDBJ whole genome shotgun (WGS) entry which is preliminary data.</text>
</comment>
<protein>
    <submittedName>
        <fullName evidence="1">Uncharacterized protein</fullName>
    </submittedName>
</protein>
<gene>
    <name evidence="1" type="ORF">T02_11395</name>
</gene>
<keyword evidence="2" id="KW-1185">Reference proteome</keyword>
<evidence type="ECO:0000313" key="2">
    <source>
        <dbReference type="Proteomes" id="UP000054721"/>
    </source>
</evidence>
<dbReference type="PANTHER" id="PTHR47331:SF5">
    <property type="entry name" value="RIBONUCLEASE H"/>
    <property type="match status" value="1"/>
</dbReference>
<dbReference type="EMBL" id="JYDW01000333">
    <property type="protein sequence ID" value="KRZ49149.1"/>
    <property type="molecule type" value="Genomic_DNA"/>
</dbReference>
<name>A0A0V1KPA8_9BILA</name>
<proteinExistence type="predicted"/>
<accession>A0A0V1KPA8</accession>
<organism evidence="1 2">
    <name type="scientific">Trichinella nativa</name>
    <dbReference type="NCBI Taxonomy" id="6335"/>
    <lineage>
        <taxon>Eukaryota</taxon>
        <taxon>Metazoa</taxon>
        <taxon>Ecdysozoa</taxon>
        <taxon>Nematoda</taxon>
        <taxon>Enoplea</taxon>
        <taxon>Dorylaimia</taxon>
        <taxon>Trichinellida</taxon>
        <taxon>Trichinellidae</taxon>
        <taxon>Trichinella</taxon>
    </lineage>
</organism>
<dbReference type="Pfam" id="PF05380">
    <property type="entry name" value="Peptidase_A17"/>
    <property type="match status" value="1"/>
</dbReference>